<dbReference type="GO" id="GO:0070475">
    <property type="term" value="P:rRNA base methylation"/>
    <property type="evidence" value="ECO:0007669"/>
    <property type="project" value="TreeGrafter"/>
</dbReference>
<gene>
    <name evidence="15" type="ORF">EV213_111133</name>
</gene>
<dbReference type="InterPro" id="IPR046886">
    <property type="entry name" value="RsmE_MTase_dom"/>
</dbReference>
<evidence type="ECO:0000259" key="13">
    <source>
        <dbReference type="Pfam" id="PF04452"/>
    </source>
</evidence>
<evidence type="ECO:0000256" key="4">
    <source>
        <dbReference type="ARBA" id="ARBA00013673"/>
    </source>
</evidence>
<keyword evidence="9 12" id="KW-0949">S-adenosyl-L-methionine</keyword>
<feature type="domain" description="Ribosomal RNA small subunit methyltransferase E PUA-like" evidence="14">
    <location>
        <begin position="21"/>
        <end position="63"/>
    </location>
</feature>
<keyword evidence="16" id="KW-1185">Reference proteome</keyword>
<dbReference type="PANTHER" id="PTHR30027">
    <property type="entry name" value="RIBOSOMAL RNA SMALL SUBUNIT METHYLTRANSFERASE E"/>
    <property type="match status" value="1"/>
</dbReference>
<evidence type="ECO:0000256" key="6">
    <source>
        <dbReference type="ARBA" id="ARBA00022552"/>
    </source>
</evidence>
<keyword evidence="5 12" id="KW-0963">Cytoplasm</keyword>
<evidence type="ECO:0000259" key="14">
    <source>
        <dbReference type="Pfam" id="PF20260"/>
    </source>
</evidence>
<comment type="subcellular location">
    <subcellularLocation>
        <location evidence="1 12">Cytoplasm</location>
    </subcellularLocation>
</comment>
<dbReference type="InterPro" id="IPR029028">
    <property type="entry name" value="Alpha/beta_knot_MTases"/>
</dbReference>
<dbReference type="InterPro" id="IPR006700">
    <property type="entry name" value="RsmE"/>
</dbReference>
<proteinExistence type="inferred from homology"/>
<dbReference type="EC" id="2.1.1.193" evidence="3 12"/>
<evidence type="ECO:0000313" key="16">
    <source>
        <dbReference type="Proteomes" id="UP000295632"/>
    </source>
</evidence>
<dbReference type="CDD" id="cd18084">
    <property type="entry name" value="RsmE-like"/>
    <property type="match status" value="1"/>
</dbReference>
<dbReference type="Pfam" id="PF20260">
    <property type="entry name" value="PUA_4"/>
    <property type="match status" value="1"/>
</dbReference>
<sequence length="249" mass="28211">MQRYFIDKPAAEEGHCFSFSKEDSHHIATVMRMNAGDRIEVCFSDQALWESEIATVDGPYVTATQIEQITAGAELPVHITIAQGLLKGDKTDWMIQKSTELGASAFLFFKAHHAVVKWDEKKAQKKRERQQTIVKEAAEQSKRTKIPHVHPMMDFSAFLTESQEYDKKWVAYEREADSPGSGTFYKQCEVLRPDDRLLVVFGPEGGFADSEIEQLLQAGFETCRLGPRILRAETAPMYLLSAVSFHFES</sequence>
<dbReference type="NCBIfam" id="TIGR00046">
    <property type="entry name" value="RsmE family RNA methyltransferase"/>
    <property type="match status" value="1"/>
</dbReference>
<evidence type="ECO:0000256" key="2">
    <source>
        <dbReference type="ARBA" id="ARBA00005528"/>
    </source>
</evidence>
<evidence type="ECO:0000256" key="5">
    <source>
        <dbReference type="ARBA" id="ARBA00022490"/>
    </source>
</evidence>
<dbReference type="GO" id="GO:0070042">
    <property type="term" value="F:rRNA (uridine-N3-)-methyltransferase activity"/>
    <property type="evidence" value="ECO:0007669"/>
    <property type="project" value="TreeGrafter"/>
</dbReference>
<evidence type="ECO:0000256" key="1">
    <source>
        <dbReference type="ARBA" id="ARBA00004496"/>
    </source>
</evidence>
<feature type="domain" description="Ribosomal RNA small subunit methyltransferase E methyltransferase" evidence="13">
    <location>
        <begin position="74"/>
        <end position="243"/>
    </location>
</feature>
<evidence type="ECO:0000313" key="15">
    <source>
        <dbReference type="EMBL" id="TDQ38052.1"/>
    </source>
</evidence>
<dbReference type="SUPFAM" id="SSF75217">
    <property type="entry name" value="alpha/beta knot"/>
    <property type="match status" value="1"/>
</dbReference>
<dbReference type="RefSeq" id="WP_133581095.1">
    <property type="nucleotide sequence ID" value="NZ_SNYJ01000011.1"/>
</dbReference>
<dbReference type="SUPFAM" id="SSF88697">
    <property type="entry name" value="PUA domain-like"/>
    <property type="match status" value="1"/>
</dbReference>
<name>A0A4R6TYW0_9BACI</name>
<evidence type="ECO:0000256" key="7">
    <source>
        <dbReference type="ARBA" id="ARBA00022603"/>
    </source>
</evidence>
<evidence type="ECO:0000256" key="12">
    <source>
        <dbReference type="PIRNR" id="PIRNR015601"/>
    </source>
</evidence>
<dbReference type="AlphaFoldDB" id="A0A4R6TYW0"/>
<dbReference type="NCBIfam" id="NF008691">
    <property type="entry name" value="PRK11713.1-4"/>
    <property type="match status" value="1"/>
</dbReference>
<dbReference type="PIRSF" id="PIRSF015601">
    <property type="entry name" value="MTase_slr0722"/>
    <property type="match status" value="1"/>
</dbReference>
<comment type="similarity">
    <text evidence="2 12">Belongs to the RNA methyltransferase RsmE family.</text>
</comment>
<evidence type="ECO:0000256" key="3">
    <source>
        <dbReference type="ARBA" id="ARBA00012328"/>
    </source>
</evidence>
<dbReference type="InterPro" id="IPR046887">
    <property type="entry name" value="RsmE_PUA-like"/>
</dbReference>
<accession>A0A4R6TYW0</accession>
<dbReference type="Pfam" id="PF04452">
    <property type="entry name" value="Methyltrans_RNA"/>
    <property type="match status" value="1"/>
</dbReference>
<keyword evidence="6 12" id="KW-0698">rRNA processing</keyword>
<protein>
    <recommendedName>
        <fullName evidence="4 12">Ribosomal RNA small subunit methyltransferase E</fullName>
        <ecNumber evidence="3 12">2.1.1.193</ecNumber>
    </recommendedName>
</protein>
<dbReference type="OrthoDB" id="9815641at2"/>
<keyword evidence="7 12" id="KW-0489">Methyltransferase</keyword>
<dbReference type="Proteomes" id="UP000295632">
    <property type="component" value="Unassembled WGS sequence"/>
</dbReference>
<dbReference type="GO" id="GO:0005737">
    <property type="term" value="C:cytoplasm"/>
    <property type="evidence" value="ECO:0007669"/>
    <property type="project" value="UniProtKB-SubCell"/>
</dbReference>
<evidence type="ECO:0000256" key="8">
    <source>
        <dbReference type="ARBA" id="ARBA00022679"/>
    </source>
</evidence>
<evidence type="ECO:0000256" key="11">
    <source>
        <dbReference type="ARBA" id="ARBA00047944"/>
    </source>
</evidence>
<comment type="catalytic activity">
    <reaction evidence="11 12">
        <text>uridine(1498) in 16S rRNA + S-adenosyl-L-methionine = N(3)-methyluridine(1498) in 16S rRNA + S-adenosyl-L-homocysteine + H(+)</text>
        <dbReference type="Rhea" id="RHEA:42920"/>
        <dbReference type="Rhea" id="RHEA-COMP:10283"/>
        <dbReference type="Rhea" id="RHEA-COMP:10284"/>
        <dbReference type="ChEBI" id="CHEBI:15378"/>
        <dbReference type="ChEBI" id="CHEBI:57856"/>
        <dbReference type="ChEBI" id="CHEBI:59789"/>
        <dbReference type="ChEBI" id="CHEBI:65315"/>
        <dbReference type="ChEBI" id="CHEBI:74502"/>
        <dbReference type="EC" id="2.1.1.193"/>
    </reaction>
</comment>
<dbReference type="Gene3D" id="3.40.1280.10">
    <property type="match status" value="1"/>
</dbReference>
<dbReference type="InterPro" id="IPR015947">
    <property type="entry name" value="PUA-like_sf"/>
</dbReference>
<dbReference type="InterPro" id="IPR029026">
    <property type="entry name" value="tRNA_m1G_MTases_N"/>
</dbReference>
<comment type="caution">
    <text evidence="15">The sequence shown here is derived from an EMBL/GenBank/DDBJ whole genome shotgun (WGS) entry which is preliminary data.</text>
</comment>
<reference evidence="15 16" key="1">
    <citation type="submission" date="2019-03" db="EMBL/GenBank/DDBJ databases">
        <title>Genomic Encyclopedia of Type Strains, Phase IV (KMG-IV): sequencing the most valuable type-strain genomes for metagenomic binning, comparative biology and taxonomic classification.</title>
        <authorList>
            <person name="Goeker M."/>
        </authorList>
    </citation>
    <scope>NUCLEOTIDE SEQUENCE [LARGE SCALE GENOMIC DNA]</scope>
    <source>
        <strain evidence="15 16">DSM 28697</strain>
    </source>
</reference>
<comment type="function">
    <text evidence="10 12">Specifically methylates the N3 position of the uracil ring of uridine 1498 (m3U1498) in 16S rRNA. Acts on the fully assembled 30S ribosomal subunit.</text>
</comment>
<dbReference type="EMBL" id="SNYJ01000011">
    <property type="protein sequence ID" value="TDQ38052.1"/>
    <property type="molecule type" value="Genomic_DNA"/>
</dbReference>
<dbReference type="PANTHER" id="PTHR30027:SF3">
    <property type="entry name" value="16S RRNA (URACIL(1498)-N(3))-METHYLTRANSFERASE"/>
    <property type="match status" value="1"/>
</dbReference>
<keyword evidence="8 12" id="KW-0808">Transferase</keyword>
<evidence type="ECO:0000256" key="10">
    <source>
        <dbReference type="ARBA" id="ARBA00025699"/>
    </source>
</evidence>
<evidence type="ECO:0000256" key="9">
    <source>
        <dbReference type="ARBA" id="ARBA00022691"/>
    </source>
</evidence>
<organism evidence="15 16">
    <name type="scientific">Aureibacillus halotolerans</name>
    <dbReference type="NCBI Taxonomy" id="1508390"/>
    <lineage>
        <taxon>Bacteria</taxon>
        <taxon>Bacillati</taxon>
        <taxon>Bacillota</taxon>
        <taxon>Bacilli</taxon>
        <taxon>Bacillales</taxon>
        <taxon>Bacillaceae</taxon>
        <taxon>Aureibacillus</taxon>
    </lineage>
</organism>